<comment type="caution">
    <text evidence="1">The sequence shown here is derived from an EMBL/GenBank/DDBJ whole genome shotgun (WGS) entry which is preliminary data.</text>
</comment>
<proteinExistence type="predicted"/>
<dbReference type="EMBL" id="JBHSDR010000003">
    <property type="protein sequence ID" value="MFC4293461.1"/>
    <property type="molecule type" value="Genomic_DNA"/>
</dbReference>
<evidence type="ECO:0000313" key="2">
    <source>
        <dbReference type="Proteomes" id="UP001595828"/>
    </source>
</evidence>
<keyword evidence="2" id="KW-1185">Reference proteome</keyword>
<dbReference type="Proteomes" id="UP001595828">
    <property type="component" value="Unassembled WGS sequence"/>
</dbReference>
<accession>A0ABV8RMG1</accession>
<dbReference type="RefSeq" id="WP_379536958.1">
    <property type="nucleotide sequence ID" value="NZ_JBHSDR010000003.1"/>
</dbReference>
<protein>
    <recommendedName>
        <fullName evidence="3">HNH endonuclease</fullName>
    </recommendedName>
</protein>
<sequence length="341" mass="38545">MTDDYVLSLIDRAASGSAFTGGQCFACGGEPTAGQGEHIIPRWTQRRFDLFNQTLTLLNGTRIPYRQLTIPCCERCNNGFLRDIENAVIEFLERPDFDDAGARVTLGRWLCKVFIGLLVKETTLSADRRNPSKGSILPRDFLDEFRQAQFILQSGRKQTTFHSLHGPHPFTLYMYRIEPDDDFGEFDLSTHLTGQSIAVRLGPVGVVFVNDGGLQYEAGRKGPLDLDGRRLHPLQFSEVVARVHYKATLRDATHSYTSSETPEEIVVDQVTVRPFSKVRLDGGAMRIFRPWDDIECAHVIERYRPFRGPPIYDPDTGLFTTTLSNNRGGIQSPKRFLRRSS</sequence>
<evidence type="ECO:0000313" key="1">
    <source>
        <dbReference type="EMBL" id="MFC4293461.1"/>
    </source>
</evidence>
<evidence type="ECO:0008006" key="3">
    <source>
        <dbReference type="Google" id="ProtNLM"/>
    </source>
</evidence>
<reference evidence="2" key="1">
    <citation type="journal article" date="2019" name="Int. J. Syst. Evol. Microbiol.">
        <title>The Global Catalogue of Microorganisms (GCM) 10K type strain sequencing project: providing services to taxonomists for standard genome sequencing and annotation.</title>
        <authorList>
            <consortium name="The Broad Institute Genomics Platform"/>
            <consortium name="The Broad Institute Genome Sequencing Center for Infectious Disease"/>
            <person name="Wu L."/>
            <person name="Ma J."/>
        </authorList>
    </citation>
    <scope>NUCLEOTIDE SEQUENCE [LARGE SCALE GENOMIC DNA]</scope>
    <source>
        <strain evidence="2">CGMCC 1.12989</strain>
    </source>
</reference>
<name>A0ABV8RMG1_9SPHN</name>
<organism evidence="1 2">
    <name type="scientific">Novosphingobium tardum</name>
    <dbReference type="NCBI Taxonomy" id="1538021"/>
    <lineage>
        <taxon>Bacteria</taxon>
        <taxon>Pseudomonadati</taxon>
        <taxon>Pseudomonadota</taxon>
        <taxon>Alphaproteobacteria</taxon>
        <taxon>Sphingomonadales</taxon>
        <taxon>Sphingomonadaceae</taxon>
        <taxon>Novosphingobium</taxon>
    </lineage>
</organism>
<gene>
    <name evidence="1" type="ORF">ACFO0A_00130</name>
</gene>